<evidence type="ECO:0000256" key="7">
    <source>
        <dbReference type="ARBA" id="ARBA00022984"/>
    </source>
</evidence>
<dbReference type="GO" id="GO:0005737">
    <property type="term" value="C:cytoplasm"/>
    <property type="evidence" value="ECO:0007669"/>
    <property type="project" value="UniProtKB-SubCell"/>
</dbReference>
<dbReference type="SUPFAM" id="SSF63418">
    <property type="entry name" value="MurE/MurF N-terminal domain"/>
    <property type="match status" value="1"/>
</dbReference>
<dbReference type="InterPro" id="IPR036615">
    <property type="entry name" value="Mur_ligase_C_dom_sf"/>
</dbReference>
<keyword evidence="6 10" id="KW-0133">Cell shape</keyword>
<dbReference type="GO" id="GO:0008766">
    <property type="term" value="F:UDP-N-acetylmuramoylalanyl-D-glutamyl-2,6-diaminopimelate-D-alanyl-D-alanine ligase activity"/>
    <property type="evidence" value="ECO:0007669"/>
    <property type="project" value="RHEA"/>
</dbReference>
<proteinExistence type="inferred from homology"/>
<name>A0A1I6M6R9_9SPHN</name>
<evidence type="ECO:0000256" key="2">
    <source>
        <dbReference type="ARBA" id="ARBA00022598"/>
    </source>
</evidence>
<evidence type="ECO:0000313" key="15">
    <source>
        <dbReference type="EMBL" id="SFS11377.1"/>
    </source>
</evidence>
<keyword evidence="7 10" id="KW-0573">Peptidoglycan synthesis</keyword>
<dbReference type="PANTHER" id="PTHR43024:SF1">
    <property type="entry name" value="UDP-N-ACETYLMURAMOYL-TRIPEPTIDE--D-ALANYL-D-ALANINE LIGASE"/>
    <property type="match status" value="1"/>
</dbReference>
<dbReference type="InterPro" id="IPR013221">
    <property type="entry name" value="Mur_ligase_cen"/>
</dbReference>
<dbReference type="EMBL" id="FOZG01000003">
    <property type="protein sequence ID" value="SFS11377.1"/>
    <property type="molecule type" value="Genomic_DNA"/>
</dbReference>
<dbReference type="InterPro" id="IPR035911">
    <property type="entry name" value="MurE/MurF_N"/>
</dbReference>
<keyword evidence="9 10" id="KW-0961">Cell wall biogenesis/degradation</keyword>
<evidence type="ECO:0000256" key="8">
    <source>
        <dbReference type="ARBA" id="ARBA00023306"/>
    </source>
</evidence>
<dbReference type="GO" id="GO:0008360">
    <property type="term" value="P:regulation of cell shape"/>
    <property type="evidence" value="ECO:0007669"/>
    <property type="project" value="UniProtKB-KW"/>
</dbReference>
<evidence type="ECO:0000256" key="4">
    <source>
        <dbReference type="ARBA" id="ARBA00022741"/>
    </source>
</evidence>
<dbReference type="InterPro" id="IPR036565">
    <property type="entry name" value="Mur-like_cat_sf"/>
</dbReference>
<dbReference type="GO" id="GO:0051301">
    <property type="term" value="P:cell division"/>
    <property type="evidence" value="ECO:0007669"/>
    <property type="project" value="UniProtKB-KW"/>
</dbReference>
<gene>
    <name evidence="10" type="primary">murF</name>
    <name evidence="15" type="ORF">SAMN05192580_3571</name>
</gene>
<dbReference type="InterPro" id="IPR051046">
    <property type="entry name" value="MurCDEF_CellWall_CoF430Synth"/>
</dbReference>
<comment type="catalytic activity">
    <reaction evidence="10 11">
        <text>D-alanyl-D-alanine + UDP-N-acetyl-alpha-D-muramoyl-L-alanyl-gamma-D-glutamyl-meso-2,6-diaminopimelate + ATP = UDP-N-acetyl-alpha-D-muramoyl-L-alanyl-gamma-D-glutamyl-meso-2,6-diaminopimeloyl-D-alanyl-D-alanine + ADP + phosphate + H(+)</text>
        <dbReference type="Rhea" id="RHEA:28374"/>
        <dbReference type="ChEBI" id="CHEBI:15378"/>
        <dbReference type="ChEBI" id="CHEBI:30616"/>
        <dbReference type="ChEBI" id="CHEBI:43474"/>
        <dbReference type="ChEBI" id="CHEBI:57822"/>
        <dbReference type="ChEBI" id="CHEBI:61386"/>
        <dbReference type="ChEBI" id="CHEBI:83905"/>
        <dbReference type="ChEBI" id="CHEBI:456216"/>
        <dbReference type="EC" id="6.3.2.10"/>
    </reaction>
</comment>
<comment type="subcellular location">
    <subcellularLocation>
        <location evidence="10 11">Cytoplasm</location>
    </subcellularLocation>
</comment>
<evidence type="ECO:0000256" key="1">
    <source>
        <dbReference type="ARBA" id="ARBA00022490"/>
    </source>
</evidence>
<sequence length="465" mass="47495">MRGVTTLWTATDIAAATGGTASADFAASGVAFDSREVGAGDLFVALKGEATDGHRFVEGAFAQGAAGAIVSETVAHPHVLVPDTAAALDALGRAARARTGATVIGVTGSVGKTGTKEALAAALARSAPGKVHRSVKSYNNHTGVPLSLARMPADSRYGVFEMGMNHPGELSMLTRLVRPHIAIVTAIAPAHAGFFRDEAEIAQAKAEIFEGLEPGGTAIVPHDSPHRDALLAKARAHAARVWTFGRDKTADVFAREAIAGPRGTLVTAVLPGAELTFTLAPPGDHWVSNALALLAAVHAAGGDLAAAGLALADLPGLPGRGARLSIPVAGGEALLIDESYNANPASMAATLKLLGTEPARRRIAVLGEMRELGDHSQRYHAGLRDALIAARIEAVVLVGAEMAPLADALGHDPLHVAHVASADEALAYVGPILAPGDALLVKGSNGVRLSRLVEALTRPLPAEAI</sequence>
<feature type="domain" description="Mur ligase central" evidence="14">
    <location>
        <begin position="106"/>
        <end position="296"/>
    </location>
</feature>
<keyword evidence="4 10" id="KW-0547">Nucleotide-binding</keyword>
<evidence type="ECO:0000259" key="13">
    <source>
        <dbReference type="Pfam" id="PF02875"/>
    </source>
</evidence>
<organism evidence="15 16">
    <name type="scientific">Sphingomonas jatrophae</name>
    <dbReference type="NCBI Taxonomy" id="1166337"/>
    <lineage>
        <taxon>Bacteria</taxon>
        <taxon>Pseudomonadati</taxon>
        <taxon>Pseudomonadota</taxon>
        <taxon>Alphaproteobacteria</taxon>
        <taxon>Sphingomonadales</taxon>
        <taxon>Sphingomonadaceae</taxon>
        <taxon>Sphingomonas</taxon>
    </lineage>
</organism>
<keyword evidence="2 10" id="KW-0436">Ligase</keyword>
<dbReference type="GO" id="GO:0005524">
    <property type="term" value="F:ATP binding"/>
    <property type="evidence" value="ECO:0007669"/>
    <property type="project" value="UniProtKB-UniRule"/>
</dbReference>
<dbReference type="HAMAP" id="MF_02019">
    <property type="entry name" value="MurF"/>
    <property type="match status" value="1"/>
</dbReference>
<dbReference type="GO" id="GO:0047480">
    <property type="term" value="F:UDP-N-acetylmuramoyl-tripeptide-D-alanyl-D-alanine ligase activity"/>
    <property type="evidence" value="ECO:0007669"/>
    <property type="project" value="UniProtKB-UniRule"/>
</dbReference>
<dbReference type="SUPFAM" id="SSF53244">
    <property type="entry name" value="MurD-like peptide ligases, peptide-binding domain"/>
    <property type="match status" value="1"/>
</dbReference>
<evidence type="ECO:0000256" key="5">
    <source>
        <dbReference type="ARBA" id="ARBA00022840"/>
    </source>
</evidence>
<accession>A0A1I6M6R9</accession>
<comment type="caution">
    <text evidence="10">Lacks conserved residue(s) required for the propagation of feature annotation.</text>
</comment>
<dbReference type="GO" id="GO:0071555">
    <property type="term" value="P:cell wall organization"/>
    <property type="evidence" value="ECO:0007669"/>
    <property type="project" value="UniProtKB-KW"/>
</dbReference>
<dbReference type="SUPFAM" id="SSF53623">
    <property type="entry name" value="MurD-like peptide ligases, catalytic domain"/>
    <property type="match status" value="1"/>
</dbReference>
<dbReference type="EC" id="6.3.2.10" evidence="10 11"/>
<protein>
    <recommendedName>
        <fullName evidence="10 11">UDP-N-acetylmuramoyl-tripeptide--D-alanyl-D-alanine ligase</fullName>
        <ecNumber evidence="10 11">6.3.2.10</ecNumber>
    </recommendedName>
    <alternativeName>
        <fullName evidence="10">D-alanyl-D-alanine-adding enzyme</fullName>
    </alternativeName>
</protein>
<evidence type="ECO:0000256" key="9">
    <source>
        <dbReference type="ARBA" id="ARBA00023316"/>
    </source>
</evidence>
<keyword evidence="8 10" id="KW-0131">Cell cycle</keyword>
<dbReference type="InterPro" id="IPR000713">
    <property type="entry name" value="Mur_ligase_N"/>
</dbReference>
<evidence type="ECO:0000313" key="16">
    <source>
        <dbReference type="Proteomes" id="UP000198824"/>
    </source>
</evidence>
<feature type="domain" description="Mur ligase N-terminal catalytic" evidence="12">
    <location>
        <begin position="29"/>
        <end position="74"/>
    </location>
</feature>
<dbReference type="InterPro" id="IPR004101">
    <property type="entry name" value="Mur_ligase_C"/>
</dbReference>
<dbReference type="Gene3D" id="3.90.190.20">
    <property type="entry name" value="Mur ligase, C-terminal domain"/>
    <property type="match status" value="1"/>
</dbReference>
<keyword evidence="3 10" id="KW-0132">Cell division</keyword>
<dbReference type="AlphaFoldDB" id="A0A1I6M6R9"/>
<evidence type="ECO:0000256" key="3">
    <source>
        <dbReference type="ARBA" id="ARBA00022618"/>
    </source>
</evidence>
<evidence type="ECO:0000259" key="12">
    <source>
        <dbReference type="Pfam" id="PF01225"/>
    </source>
</evidence>
<keyword evidence="5 10" id="KW-0067">ATP-binding</keyword>
<dbReference type="Pfam" id="PF01225">
    <property type="entry name" value="Mur_ligase"/>
    <property type="match status" value="1"/>
</dbReference>
<dbReference type="Pfam" id="PF08245">
    <property type="entry name" value="Mur_ligase_M"/>
    <property type="match status" value="1"/>
</dbReference>
<dbReference type="Proteomes" id="UP000198824">
    <property type="component" value="Unassembled WGS sequence"/>
</dbReference>
<dbReference type="NCBIfam" id="TIGR01143">
    <property type="entry name" value="murF"/>
    <property type="match status" value="1"/>
</dbReference>
<keyword evidence="1 10" id="KW-0963">Cytoplasm</keyword>
<dbReference type="UniPathway" id="UPA00219"/>
<keyword evidence="16" id="KW-1185">Reference proteome</keyword>
<comment type="pathway">
    <text evidence="10 11">Cell wall biogenesis; peptidoglycan biosynthesis.</text>
</comment>
<comment type="similarity">
    <text evidence="10">Belongs to the MurCDEF family. MurF subfamily.</text>
</comment>
<dbReference type="GO" id="GO:0009252">
    <property type="term" value="P:peptidoglycan biosynthetic process"/>
    <property type="evidence" value="ECO:0007669"/>
    <property type="project" value="UniProtKB-UniRule"/>
</dbReference>
<evidence type="ECO:0000259" key="14">
    <source>
        <dbReference type="Pfam" id="PF08245"/>
    </source>
</evidence>
<dbReference type="STRING" id="1166337.SAMN05192580_3571"/>
<reference evidence="15 16" key="1">
    <citation type="submission" date="2016-10" db="EMBL/GenBank/DDBJ databases">
        <authorList>
            <person name="de Groot N.N."/>
        </authorList>
    </citation>
    <scope>NUCLEOTIDE SEQUENCE [LARGE SCALE GENOMIC DNA]</scope>
    <source>
        <strain evidence="15 16">S5-249</strain>
    </source>
</reference>
<dbReference type="PANTHER" id="PTHR43024">
    <property type="entry name" value="UDP-N-ACETYLMURAMOYL-TRIPEPTIDE--D-ALANYL-D-ALANINE LIGASE"/>
    <property type="match status" value="1"/>
</dbReference>
<dbReference type="Gene3D" id="3.40.1190.10">
    <property type="entry name" value="Mur-like, catalytic domain"/>
    <property type="match status" value="1"/>
</dbReference>
<feature type="domain" description="Mur ligase C-terminal" evidence="13">
    <location>
        <begin position="335"/>
        <end position="444"/>
    </location>
</feature>
<evidence type="ECO:0000256" key="6">
    <source>
        <dbReference type="ARBA" id="ARBA00022960"/>
    </source>
</evidence>
<comment type="function">
    <text evidence="10 11">Involved in cell wall formation. Catalyzes the final step in the synthesis of UDP-N-acetylmuramoyl-pentapeptide, the precursor of murein.</text>
</comment>
<dbReference type="Gene3D" id="3.40.1390.10">
    <property type="entry name" value="MurE/MurF, N-terminal domain"/>
    <property type="match status" value="1"/>
</dbReference>
<evidence type="ECO:0000256" key="11">
    <source>
        <dbReference type="RuleBase" id="RU004136"/>
    </source>
</evidence>
<dbReference type="InterPro" id="IPR005863">
    <property type="entry name" value="UDP-N-AcMur_synth"/>
</dbReference>
<dbReference type="Pfam" id="PF02875">
    <property type="entry name" value="Mur_ligase_C"/>
    <property type="match status" value="1"/>
</dbReference>
<evidence type="ECO:0000256" key="10">
    <source>
        <dbReference type="HAMAP-Rule" id="MF_02019"/>
    </source>
</evidence>